<evidence type="ECO:0000313" key="2">
    <source>
        <dbReference type="EMBL" id="CAK9056548.1"/>
    </source>
</evidence>
<organism evidence="2 3">
    <name type="scientific">Durusdinium trenchii</name>
    <dbReference type="NCBI Taxonomy" id="1381693"/>
    <lineage>
        <taxon>Eukaryota</taxon>
        <taxon>Sar</taxon>
        <taxon>Alveolata</taxon>
        <taxon>Dinophyceae</taxon>
        <taxon>Suessiales</taxon>
        <taxon>Symbiodiniaceae</taxon>
        <taxon>Durusdinium</taxon>
    </lineage>
</organism>
<sequence length="284" mass="31817">SSRFSRLAKAAQSGAVVPPADIRYLKRAAAPNLGGDSATGRIVAHLQQLYESVAETLPDFRGETDVVMAKRGEIGLEDELEDSYAEGLKSSTKEFEDPNSFVTGRTRKKRRRKSVVVDPEKVPPREPRCHMVHLQAHENYRRHVRCVIRPGWYALLIWFVESLLGLADKNPMTEKYREHLKHYIPLLEKWGFGEGFLPAPNPVKLFAWNDNSGRLVKGGQDDRKDANRYAVRAAEAITLQAAAAAWARGVPWAKALDIATRAVAKADPKKRAMPKAFARGRGRR</sequence>
<feature type="compositionally biased region" description="Basic residues" evidence="1">
    <location>
        <begin position="105"/>
        <end position="114"/>
    </location>
</feature>
<gene>
    <name evidence="2" type="ORF">CCMP2556_LOCUS28003</name>
</gene>
<proteinExistence type="predicted"/>
<dbReference type="Proteomes" id="UP001642484">
    <property type="component" value="Unassembled WGS sequence"/>
</dbReference>
<name>A0ABP0MYH6_9DINO</name>
<feature type="region of interest" description="Disordered" evidence="1">
    <location>
        <begin position="87"/>
        <end position="122"/>
    </location>
</feature>
<protein>
    <recommendedName>
        <fullName evidence="4">RNA-directed RNA polymerase</fullName>
    </recommendedName>
</protein>
<keyword evidence="3" id="KW-1185">Reference proteome</keyword>
<evidence type="ECO:0008006" key="4">
    <source>
        <dbReference type="Google" id="ProtNLM"/>
    </source>
</evidence>
<evidence type="ECO:0000256" key="1">
    <source>
        <dbReference type="SAM" id="MobiDB-lite"/>
    </source>
</evidence>
<comment type="caution">
    <text evidence="2">The sequence shown here is derived from an EMBL/GenBank/DDBJ whole genome shotgun (WGS) entry which is preliminary data.</text>
</comment>
<evidence type="ECO:0000313" key="3">
    <source>
        <dbReference type="Proteomes" id="UP001642484"/>
    </source>
</evidence>
<accession>A0ABP0MYH6</accession>
<dbReference type="EMBL" id="CAXAMN010020768">
    <property type="protein sequence ID" value="CAK9056548.1"/>
    <property type="molecule type" value="Genomic_DNA"/>
</dbReference>
<feature type="non-terminal residue" evidence="2">
    <location>
        <position position="1"/>
    </location>
</feature>
<reference evidence="2 3" key="1">
    <citation type="submission" date="2024-02" db="EMBL/GenBank/DDBJ databases">
        <authorList>
            <person name="Chen Y."/>
            <person name="Shah S."/>
            <person name="Dougan E. K."/>
            <person name="Thang M."/>
            <person name="Chan C."/>
        </authorList>
    </citation>
    <scope>NUCLEOTIDE SEQUENCE [LARGE SCALE GENOMIC DNA]</scope>
</reference>